<gene>
    <name evidence="3" type="ORF">EVEC_LOCUS140</name>
</gene>
<proteinExistence type="predicted"/>
<dbReference type="PANTHER" id="PTHR11161:SF0">
    <property type="entry name" value="O-ACYLTRANSFERASE LIKE PROTEIN"/>
    <property type="match status" value="1"/>
</dbReference>
<sequence>MVIEQILQDFSILFHEIINNLPSQLPDFNVPITYGIPNVTTECMKDLLTVVPTSTNISTWTANQTAIFTPMLDASGKVSPGILRGNTKLVGLYSECAAINAQVEKDRWIIGGYGRLFIDASFRDYRDPSSSCHTTSMIFQGWTLDLCVPLRCSDSTNLLAIGRALSVNGSVPVCRALSIIEQGRKKDYRTWIVVAVMGLVGVATFAGTIYDYFLDSDFKARYAHTKWAQCLVAFSFYANVCQIMAMDDKKPGQIGSIHFMRFISLCWVVLGHVCMMNVVVDGKCGPDFLTSRNMNKFICFM</sequence>
<reference evidence="5" key="1">
    <citation type="submission" date="2017-02" db="UniProtKB">
        <authorList>
            <consortium name="WormBaseParasite"/>
        </authorList>
    </citation>
    <scope>IDENTIFICATION</scope>
</reference>
<feature type="transmembrane region" description="Helical" evidence="1">
    <location>
        <begin position="191"/>
        <end position="214"/>
    </location>
</feature>
<protein>
    <submittedName>
        <fullName evidence="5">NRF domain-containing protein</fullName>
    </submittedName>
</protein>
<keyword evidence="4" id="KW-1185">Reference proteome</keyword>
<dbReference type="Pfam" id="PF20146">
    <property type="entry name" value="NRF"/>
    <property type="match status" value="1"/>
</dbReference>
<feature type="transmembrane region" description="Helical" evidence="1">
    <location>
        <begin position="258"/>
        <end position="280"/>
    </location>
</feature>
<organism evidence="5">
    <name type="scientific">Enterobius vermicularis</name>
    <name type="common">Human pinworm</name>
    <dbReference type="NCBI Taxonomy" id="51028"/>
    <lineage>
        <taxon>Eukaryota</taxon>
        <taxon>Metazoa</taxon>
        <taxon>Ecdysozoa</taxon>
        <taxon>Nematoda</taxon>
        <taxon>Chromadorea</taxon>
        <taxon>Rhabditida</taxon>
        <taxon>Spirurina</taxon>
        <taxon>Oxyuridomorpha</taxon>
        <taxon>Oxyuroidea</taxon>
        <taxon>Oxyuridae</taxon>
        <taxon>Enterobius</taxon>
    </lineage>
</organism>
<evidence type="ECO:0000259" key="2">
    <source>
        <dbReference type="Pfam" id="PF20146"/>
    </source>
</evidence>
<feature type="domain" description="Nose resistant-to-fluoxetine protein N-terminal" evidence="2">
    <location>
        <begin position="62"/>
        <end position="155"/>
    </location>
</feature>
<dbReference type="OrthoDB" id="207378at2759"/>
<accession>A0A0N4USS5</accession>
<keyword evidence="1" id="KW-0472">Membrane</keyword>
<evidence type="ECO:0000313" key="3">
    <source>
        <dbReference type="EMBL" id="VDD84997.1"/>
    </source>
</evidence>
<dbReference type="Proteomes" id="UP000274131">
    <property type="component" value="Unassembled WGS sequence"/>
</dbReference>
<reference evidence="3 4" key="2">
    <citation type="submission" date="2018-10" db="EMBL/GenBank/DDBJ databases">
        <authorList>
            <consortium name="Pathogen Informatics"/>
        </authorList>
    </citation>
    <scope>NUCLEOTIDE SEQUENCE [LARGE SCALE GENOMIC DNA]</scope>
</reference>
<dbReference type="WBParaSite" id="EVEC_0000020301-mRNA-1">
    <property type="protein sequence ID" value="EVEC_0000020301-mRNA-1"/>
    <property type="gene ID" value="EVEC_0000020301"/>
</dbReference>
<dbReference type="EMBL" id="UXUI01000086">
    <property type="protein sequence ID" value="VDD84997.1"/>
    <property type="molecule type" value="Genomic_DNA"/>
</dbReference>
<name>A0A0N4USS5_ENTVE</name>
<dbReference type="PANTHER" id="PTHR11161">
    <property type="entry name" value="O-ACYLTRANSFERASE"/>
    <property type="match status" value="1"/>
</dbReference>
<dbReference type="InterPro" id="IPR006621">
    <property type="entry name" value="Nose-resist-to-fluoxetine_N"/>
</dbReference>
<dbReference type="InterPro" id="IPR052728">
    <property type="entry name" value="O2_lipid_transport_reg"/>
</dbReference>
<dbReference type="AlphaFoldDB" id="A0A0N4USS5"/>
<evidence type="ECO:0000313" key="5">
    <source>
        <dbReference type="WBParaSite" id="EVEC_0000020301-mRNA-1"/>
    </source>
</evidence>
<evidence type="ECO:0000313" key="4">
    <source>
        <dbReference type="Proteomes" id="UP000274131"/>
    </source>
</evidence>
<evidence type="ECO:0000256" key="1">
    <source>
        <dbReference type="SAM" id="Phobius"/>
    </source>
</evidence>
<keyword evidence="1" id="KW-0812">Transmembrane</keyword>
<keyword evidence="1" id="KW-1133">Transmembrane helix</keyword>